<dbReference type="EMBL" id="JAANIU010014468">
    <property type="protein sequence ID" value="KAG1529649.1"/>
    <property type="molecule type" value="Genomic_DNA"/>
</dbReference>
<comment type="caution">
    <text evidence="1">The sequence shown here is derived from an EMBL/GenBank/DDBJ whole genome shotgun (WGS) entry which is preliminary data.</text>
</comment>
<organism evidence="1 2">
    <name type="scientific">Rhizopus delemar</name>
    <dbReference type="NCBI Taxonomy" id="936053"/>
    <lineage>
        <taxon>Eukaryota</taxon>
        <taxon>Fungi</taxon>
        <taxon>Fungi incertae sedis</taxon>
        <taxon>Mucoromycota</taxon>
        <taxon>Mucoromycotina</taxon>
        <taxon>Mucoromycetes</taxon>
        <taxon>Mucorales</taxon>
        <taxon>Mucorineae</taxon>
        <taxon>Rhizopodaceae</taxon>
        <taxon>Rhizopus</taxon>
    </lineage>
</organism>
<keyword evidence="2" id="KW-1185">Reference proteome</keyword>
<accession>A0A9P7BZM1</accession>
<reference evidence="1 2" key="1">
    <citation type="journal article" date="2020" name="Microb. Genom.">
        <title>Genetic diversity of clinical and environmental Mucorales isolates obtained from an investigation of mucormycosis cases among solid organ transplant recipients.</title>
        <authorList>
            <person name="Nguyen M.H."/>
            <person name="Kaul D."/>
            <person name="Muto C."/>
            <person name="Cheng S.J."/>
            <person name="Richter R.A."/>
            <person name="Bruno V.M."/>
            <person name="Liu G."/>
            <person name="Beyhan S."/>
            <person name="Sundermann A.J."/>
            <person name="Mounaud S."/>
            <person name="Pasculle A.W."/>
            <person name="Nierman W.C."/>
            <person name="Driscoll E."/>
            <person name="Cumbie R."/>
            <person name="Clancy C.J."/>
            <person name="Dupont C.L."/>
        </authorList>
    </citation>
    <scope>NUCLEOTIDE SEQUENCE [LARGE SCALE GENOMIC DNA]</scope>
    <source>
        <strain evidence="1 2">GL24</strain>
    </source>
</reference>
<evidence type="ECO:0000313" key="1">
    <source>
        <dbReference type="EMBL" id="KAG1529649.1"/>
    </source>
</evidence>
<gene>
    <name evidence="1" type="ORF">G6F50_017859</name>
</gene>
<proteinExistence type="predicted"/>
<name>A0A9P7BZM1_9FUNG</name>
<evidence type="ECO:0000313" key="2">
    <source>
        <dbReference type="Proteomes" id="UP000740926"/>
    </source>
</evidence>
<dbReference type="AlphaFoldDB" id="A0A9P7BZM1"/>
<dbReference type="Proteomes" id="UP000740926">
    <property type="component" value="Unassembled WGS sequence"/>
</dbReference>
<protein>
    <submittedName>
        <fullName evidence="1">Uncharacterized protein</fullName>
    </submittedName>
</protein>
<sequence>MAQDGGQCRRATAVIGVLAHHVAVAPLLHALHFLLQQGAIGQYPAEAHLARPRRVDAQQQQARQQPG</sequence>